<feature type="region of interest" description="Disordered" evidence="1">
    <location>
        <begin position="55"/>
        <end position="93"/>
    </location>
</feature>
<sequence>MKLDIDHFPPVDRYGLWSITHIGKNQGIDARRKVNGIPAVVVGAAALAALTGPDDYAGKSFPPAARDGTGNAMLRLGESDTGNQQKQDSEKET</sequence>
<evidence type="ECO:0000256" key="1">
    <source>
        <dbReference type="SAM" id="MobiDB-lite"/>
    </source>
</evidence>
<evidence type="ECO:0000313" key="2">
    <source>
        <dbReference type="EMBL" id="GAA4306939.1"/>
    </source>
</evidence>
<organism evidence="2 3">
    <name type="scientific">Compostibacter hankyongensis</name>
    <dbReference type="NCBI Taxonomy" id="1007089"/>
    <lineage>
        <taxon>Bacteria</taxon>
        <taxon>Pseudomonadati</taxon>
        <taxon>Bacteroidota</taxon>
        <taxon>Chitinophagia</taxon>
        <taxon>Chitinophagales</taxon>
        <taxon>Chitinophagaceae</taxon>
        <taxon>Compostibacter</taxon>
    </lineage>
</organism>
<protein>
    <submittedName>
        <fullName evidence="2">Uncharacterized protein</fullName>
    </submittedName>
</protein>
<accession>A0ABP8FLX5</accession>
<name>A0ABP8FLX5_9BACT</name>
<reference evidence="3" key="1">
    <citation type="journal article" date="2019" name="Int. J. Syst. Evol. Microbiol.">
        <title>The Global Catalogue of Microorganisms (GCM) 10K type strain sequencing project: providing services to taxonomists for standard genome sequencing and annotation.</title>
        <authorList>
            <consortium name="The Broad Institute Genomics Platform"/>
            <consortium name="The Broad Institute Genome Sequencing Center for Infectious Disease"/>
            <person name="Wu L."/>
            <person name="Ma J."/>
        </authorList>
    </citation>
    <scope>NUCLEOTIDE SEQUENCE [LARGE SCALE GENOMIC DNA]</scope>
    <source>
        <strain evidence="3">JCM 17664</strain>
    </source>
</reference>
<keyword evidence="3" id="KW-1185">Reference proteome</keyword>
<comment type="caution">
    <text evidence="2">The sequence shown here is derived from an EMBL/GenBank/DDBJ whole genome shotgun (WGS) entry which is preliminary data.</text>
</comment>
<evidence type="ECO:0000313" key="3">
    <source>
        <dbReference type="Proteomes" id="UP001501207"/>
    </source>
</evidence>
<proteinExistence type="predicted"/>
<dbReference type="Proteomes" id="UP001501207">
    <property type="component" value="Unassembled WGS sequence"/>
</dbReference>
<gene>
    <name evidence="2" type="ORF">GCM10023143_13130</name>
</gene>
<dbReference type="EMBL" id="BAABFN010000002">
    <property type="protein sequence ID" value="GAA4306939.1"/>
    <property type="molecule type" value="Genomic_DNA"/>
</dbReference>